<dbReference type="InterPro" id="IPR016181">
    <property type="entry name" value="Acyl_CoA_acyltransferase"/>
</dbReference>
<comment type="similarity">
    <text evidence="5 6">Belongs to the autoinducer synthase family.</text>
</comment>
<protein>
    <recommendedName>
        <fullName evidence="6">Acyl-homoserine-lactone synthase</fullName>
        <ecNumber evidence="6">2.3.1.184</ecNumber>
    </recommendedName>
    <alternativeName>
        <fullName evidence="6">Autoinducer synthesis protein</fullName>
    </alternativeName>
</protein>
<accession>I3TX20</accession>
<keyword evidence="1 5" id="KW-0673">Quorum sensing</keyword>
<feature type="region of interest" description="Disordered" evidence="7">
    <location>
        <begin position="190"/>
        <end position="226"/>
    </location>
</feature>
<dbReference type="PANTHER" id="PTHR39322:SF1">
    <property type="entry name" value="ISOVALERYL-HOMOSERINE LACTONE SYNTHASE"/>
    <property type="match status" value="1"/>
</dbReference>
<keyword evidence="3 6" id="KW-0949">S-adenosyl-L-methionine</keyword>
<evidence type="ECO:0000256" key="1">
    <source>
        <dbReference type="ARBA" id="ARBA00022654"/>
    </source>
</evidence>
<sequence length="226" mass="24710">MIRVVGAANRWRHRAAIEAHHRIRHEIFVGERGWHELARPDGREIDAFDGPDAIYVLAMAGAEVTGGFRLCPTTAPHMLSEVFPHLVTNGPLPRGDHVLEWTRLFVARDHRSGRTYFELLAALQSLCLHAGIREVTGVIESWWLPRFHEAGFAVRPLGLPQMVAGQPTLAIAIAIDRAALARVRELGHLRPPPPLASPPLAASGGEGASRFMTDTQPAPQPGRPGS</sequence>
<dbReference type="SUPFAM" id="SSF55729">
    <property type="entry name" value="Acyl-CoA N-acyltransferases (Nat)"/>
    <property type="match status" value="1"/>
</dbReference>
<dbReference type="GO" id="GO:0009372">
    <property type="term" value="P:quorum sensing"/>
    <property type="evidence" value="ECO:0007669"/>
    <property type="project" value="UniProtKB-UniRule"/>
</dbReference>
<dbReference type="Pfam" id="PF00765">
    <property type="entry name" value="Autoind_synth"/>
    <property type="match status" value="1"/>
</dbReference>
<dbReference type="GO" id="GO:0007165">
    <property type="term" value="P:signal transduction"/>
    <property type="evidence" value="ECO:0007669"/>
    <property type="project" value="TreeGrafter"/>
</dbReference>
<comment type="catalytic activity">
    <reaction evidence="6">
        <text>a fatty acyl-[ACP] + S-adenosyl-L-methionine = an N-acyl-L-homoserine lactone + S-methyl-5'-thioadenosine + holo-[ACP] + H(+)</text>
        <dbReference type="Rhea" id="RHEA:10096"/>
        <dbReference type="Rhea" id="RHEA-COMP:9685"/>
        <dbReference type="Rhea" id="RHEA-COMP:14125"/>
        <dbReference type="ChEBI" id="CHEBI:15378"/>
        <dbReference type="ChEBI" id="CHEBI:17509"/>
        <dbReference type="ChEBI" id="CHEBI:55474"/>
        <dbReference type="ChEBI" id="CHEBI:59789"/>
        <dbReference type="ChEBI" id="CHEBI:64479"/>
        <dbReference type="ChEBI" id="CHEBI:138651"/>
        <dbReference type="EC" id="2.3.1.184"/>
    </reaction>
</comment>
<dbReference type="PRINTS" id="PR01549">
    <property type="entry name" value="AUTOINDCRSYN"/>
</dbReference>
<dbReference type="KEGG" id="tmo:TMO_c0698"/>
<evidence type="ECO:0000256" key="6">
    <source>
        <dbReference type="RuleBase" id="RU361135"/>
    </source>
</evidence>
<dbReference type="Gene3D" id="3.40.630.30">
    <property type="match status" value="1"/>
</dbReference>
<dbReference type="PANTHER" id="PTHR39322">
    <property type="entry name" value="ACYL-HOMOSERINE-LACTONE SYNTHASE"/>
    <property type="match status" value="1"/>
</dbReference>
<dbReference type="Proteomes" id="UP000005258">
    <property type="component" value="Plasmid pTM3"/>
</dbReference>
<reference evidence="8 9" key="1">
    <citation type="journal article" date="2012" name="J. Am. Chem. Soc.">
        <title>Bacterial biosynthesis and maturation of the didemnin anti-cancer agents.</title>
        <authorList>
            <person name="Xu Y."/>
            <person name="Kersten R.D."/>
            <person name="Nam S.J."/>
            <person name="Lu L."/>
            <person name="Al-Suwailem A.M."/>
            <person name="Zheng H."/>
            <person name="Fenical W."/>
            <person name="Dorrestein P.C."/>
            <person name="Moore B.S."/>
            <person name="Qian P.Y."/>
        </authorList>
    </citation>
    <scope>NUCLEOTIDE SEQUENCE [LARGE SCALE GENOMIC DNA]</scope>
    <source>
        <strain evidence="8 9">KA081020-065</strain>
    </source>
</reference>
<evidence type="ECO:0000256" key="5">
    <source>
        <dbReference type="PROSITE-ProRule" id="PRU00533"/>
    </source>
</evidence>
<proteinExistence type="inferred from homology"/>
<gene>
    <name evidence="8" type="primary">rhlI</name>
    <name evidence="8" type="ordered locus">TMO_c0698</name>
</gene>
<dbReference type="HOGENOM" id="CLU_085711_3_0_5"/>
<evidence type="ECO:0000313" key="8">
    <source>
        <dbReference type="EMBL" id="AFK57308.1"/>
    </source>
</evidence>
<keyword evidence="9" id="KW-1185">Reference proteome</keyword>
<keyword evidence="8" id="KW-0614">Plasmid</keyword>
<evidence type="ECO:0000256" key="7">
    <source>
        <dbReference type="SAM" id="MobiDB-lite"/>
    </source>
</evidence>
<dbReference type="EC" id="2.3.1.184" evidence="6"/>
<dbReference type="PROSITE" id="PS51187">
    <property type="entry name" value="AUTOINDUCER_SYNTH_2"/>
    <property type="match status" value="1"/>
</dbReference>
<evidence type="ECO:0000256" key="4">
    <source>
        <dbReference type="ARBA" id="ARBA00022929"/>
    </source>
</evidence>
<organism evidence="8 9">
    <name type="scientific">Tistrella mobilis (strain KA081020-065)</name>
    <dbReference type="NCBI Taxonomy" id="1110502"/>
    <lineage>
        <taxon>Bacteria</taxon>
        <taxon>Pseudomonadati</taxon>
        <taxon>Pseudomonadota</taxon>
        <taxon>Alphaproteobacteria</taxon>
        <taxon>Geminicoccales</taxon>
        <taxon>Geminicoccaceae</taxon>
        <taxon>Tistrella</taxon>
    </lineage>
</organism>
<dbReference type="InterPro" id="IPR001690">
    <property type="entry name" value="Autoind_synthase"/>
</dbReference>
<evidence type="ECO:0000256" key="2">
    <source>
        <dbReference type="ARBA" id="ARBA00022679"/>
    </source>
</evidence>
<dbReference type="GO" id="GO:0061579">
    <property type="term" value="F:N-acyl homoserine lactone synthase activity"/>
    <property type="evidence" value="ECO:0007669"/>
    <property type="project" value="UniProtKB-UniRule"/>
</dbReference>
<keyword evidence="4 5" id="KW-0071">Autoinducer synthesis</keyword>
<dbReference type="AlphaFoldDB" id="I3TX20"/>
<geneLocation type="plasmid" evidence="8 9">
    <name>pTM3</name>
</geneLocation>
<keyword evidence="2 6" id="KW-0808">Transferase</keyword>
<evidence type="ECO:0000313" key="9">
    <source>
        <dbReference type="Proteomes" id="UP000005258"/>
    </source>
</evidence>
<dbReference type="EMBL" id="CP003239">
    <property type="protein sequence ID" value="AFK57308.1"/>
    <property type="molecule type" value="Genomic_DNA"/>
</dbReference>
<evidence type="ECO:0000256" key="3">
    <source>
        <dbReference type="ARBA" id="ARBA00022691"/>
    </source>
</evidence>
<dbReference type="RefSeq" id="WP_014748297.1">
    <property type="nucleotide sequence ID" value="NC_017958.1"/>
</dbReference>
<name>I3TX20_TISMK</name>